<evidence type="ECO:0000313" key="3">
    <source>
        <dbReference type="EMBL" id="GAQ86813.1"/>
    </source>
</evidence>
<feature type="transmembrane region" description="Helical" evidence="2">
    <location>
        <begin position="21"/>
        <end position="42"/>
    </location>
</feature>
<name>A0A1Y1I8F4_KLENI</name>
<reference evidence="3 4" key="1">
    <citation type="journal article" date="2014" name="Nat. Commun.">
        <title>Klebsormidium flaccidum genome reveals primary factors for plant terrestrial adaptation.</title>
        <authorList>
            <person name="Hori K."/>
            <person name="Maruyama F."/>
            <person name="Fujisawa T."/>
            <person name="Togashi T."/>
            <person name="Yamamoto N."/>
            <person name="Seo M."/>
            <person name="Sato S."/>
            <person name="Yamada T."/>
            <person name="Mori H."/>
            <person name="Tajima N."/>
            <person name="Moriyama T."/>
            <person name="Ikeuchi M."/>
            <person name="Watanabe M."/>
            <person name="Wada H."/>
            <person name="Kobayashi K."/>
            <person name="Saito M."/>
            <person name="Masuda T."/>
            <person name="Sasaki-Sekimoto Y."/>
            <person name="Mashiguchi K."/>
            <person name="Awai K."/>
            <person name="Shimojima M."/>
            <person name="Masuda S."/>
            <person name="Iwai M."/>
            <person name="Nobusawa T."/>
            <person name="Narise T."/>
            <person name="Kondo S."/>
            <person name="Saito H."/>
            <person name="Sato R."/>
            <person name="Murakawa M."/>
            <person name="Ihara Y."/>
            <person name="Oshima-Yamada Y."/>
            <person name="Ohtaka K."/>
            <person name="Satoh M."/>
            <person name="Sonobe K."/>
            <person name="Ishii M."/>
            <person name="Ohtani R."/>
            <person name="Kanamori-Sato M."/>
            <person name="Honoki R."/>
            <person name="Miyazaki D."/>
            <person name="Mochizuki H."/>
            <person name="Umetsu J."/>
            <person name="Higashi K."/>
            <person name="Shibata D."/>
            <person name="Kamiya Y."/>
            <person name="Sato N."/>
            <person name="Nakamura Y."/>
            <person name="Tabata S."/>
            <person name="Ida S."/>
            <person name="Kurokawa K."/>
            <person name="Ohta H."/>
        </authorList>
    </citation>
    <scope>NUCLEOTIDE SEQUENCE [LARGE SCALE GENOMIC DNA]</scope>
    <source>
        <strain evidence="3 4">NIES-2285</strain>
    </source>
</reference>
<feature type="compositionally biased region" description="Basic and acidic residues" evidence="1">
    <location>
        <begin position="327"/>
        <end position="338"/>
    </location>
</feature>
<feature type="region of interest" description="Disordered" evidence="1">
    <location>
        <begin position="317"/>
        <end position="338"/>
    </location>
</feature>
<keyword evidence="2" id="KW-0812">Transmembrane</keyword>
<dbReference type="EMBL" id="DF237262">
    <property type="protein sequence ID" value="GAQ86813.1"/>
    <property type="molecule type" value="Genomic_DNA"/>
</dbReference>
<keyword evidence="2" id="KW-1133">Transmembrane helix</keyword>
<sequence>MGFFMPLDVQPVQYRRRAWACFVLLILVFASFLAAILVSVLLRAQTLPTSLSIGKSGVRFPGITTCHRITYSPADWETFLTETDVRFRCIQDYDGYSPPTPKTIKAYFRNGTAVPSDKFVVRSSAGVPTGAYVKPATWTGGDNSLCLYADFEGIVGQAGETAYSAPRFCSLDIFSSIGITSFMRFLASYENGTKVLGETGYSYYSTAEKANGSFWSQLTMRLDLTTTKYINGTRETVASWIREDAWPSSPGRSGSMSLVVLLDSRGETLITQIWPVSHTSIISQVLAAWASIALAFGLLFPMKDERYYVFDAERRSRSLASSAESGSDGKDSVPDLYT</sequence>
<proteinExistence type="predicted"/>
<accession>A0A1Y1I8F4</accession>
<organism evidence="3 4">
    <name type="scientific">Klebsormidium nitens</name>
    <name type="common">Green alga</name>
    <name type="synonym">Ulothrix nitens</name>
    <dbReference type="NCBI Taxonomy" id="105231"/>
    <lineage>
        <taxon>Eukaryota</taxon>
        <taxon>Viridiplantae</taxon>
        <taxon>Streptophyta</taxon>
        <taxon>Klebsormidiophyceae</taxon>
        <taxon>Klebsormidiales</taxon>
        <taxon>Klebsormidiaceae</taxon>
        <taxon>Klebsormidium</taxon>
    </lineage>
</organism>
<protein>
    <submittedName>
        <fullName evidence="3">Uncharacterized protein</fullName>
    </submittedName>
</protein>
<dbReference type="AlphaFoldDB" id="A0A1Y1I8F4"/>
<keyword evidence="2" id="KW-0472">Membrane</keyword>
<evidence type="ECO:0000256" key="1">
    <source>
        <dbReference type="SAM" id="MobiDB-lite"/>
    </source>
</evidence>
<gene>
    <name evidence="3" type="ORF">KFL_003130010</name>
</gene>
<dbReference type="Proteomes" id="UP000054558">
    <property type="component" value="Unassembled WGS sequence"/>
</dbReference>
<keyword evidence="4" id="KW-1185">Reference proteome</keyword>
<evidence type="ECO:0000313" key="4">
    <source>
        <dbReference type="Proteomes" id="UP000054558"/>
    </source>
</evidence>
<evidence type="ECO:0000256" key="2">
    <source>
        <dbReference type="SAM" id="Phobius"/>
    </source>
</evidence>